<protein>
    <recommendedName>
        <fullName evidence="5">4-hydroxy-3-methylbut-2-enyl diphosphate reductase</fullName>
        <shortName evidence="5">HMBPP reductase</shortName>
        <ecNumber evidence="5">1.17.7.4</ecNumber>
    </recommendedName>
</protein>
<dbReference type="Gene3D" id="2.40.50.140">
    <property type="entry name" value="Nucleic acid-binding proteins"/>
    <property type="match status" value="3"/>
</dbReference>
<dbReference type="InterPro" id="IPR035104">
    <property type="entry name" value="Ribosomal_protein_S1-like"/>
</dbReference>
<comment type="cofactor">
    <cofactor evidence="5">
        <name>[4Fe-4S] cluster</name>
        <dbReference type="ChEBI" id="CHEBI:49883"/>
    </cofactor>
    <text evidence="5">Binds 1 [4Fe-4S] cluster per subunit.</text>
</comment>
<dbReference type="EC" id="1.17.7.4" evidence="5"/>
<feature type="binding site" evidence="5">
    <location>
        <position position="42"/>
    </location>
    <ligand>
        <name>(2E)-4-hydroxy-3-methylbut-2-enyl diphosphate</name>
        <dbReference type="ChEBI" id="CHEBI:128753"/>
    </ligand>
</feature>
<dbReference type="EMBL" id="JAPQES010000007">
    <property type="protein sequence ID" value="MCY6372549.1"/>
    <property type="molecule type" value="Genomic_DNA"/>
</dbReference>
<feature type="active site" description="Proton donor" evidence="5">
    <location>
        <position position="129"/>
    </location>
</feature>
<feature type="binding site" evidence="5">
    <location>
        <position position="127"/>
    </location>
    <ligand>
        <name>dimethylallyl diphosphate</name>
        <dbReference type="ChEBI" id="CHEBI:57623"/>
    </ligand>
</feature>
<keyword evidence="7" id="KW-0689">Ribosomal protein</keyword>
<feature type="binding site" evidence="5">
    <location>
        <position position="42"/>
    </location>
    <ligand>
        <name>isopentenyl diphosphate</name>
        <dbReference type="ChEBI" id="CHEBI:128769"/>
    </ligand>
</feature>
<keyword evidence="7" id="KW-0687">Ribonucleoprotein</keyword>
<keyword evidence="5 7" id="KW-0560">Oxidoreductase</keyword>
<dbReference type="NCBIfam" id="TIGR00216">
    <property type="entry name" value="ispH_lytB"/>
    <property type="match status" value="1"/>
</dbReference>
<evidence type="ECO:0000256" key="5">
    <source>
        <dbReference type="HAMAP-Rule" id="MF_00191"/>
    </source>
</evidence>
<dbReference type="PANTHER" id="PTHR30426">
    <property type="entry name" value="4-HYDROXY-3-METHYLBUT-2-ENYL DIPHOSPHATE REDUCTASE"/>
    <property type="match status" value="1"/>
</dbReference>
<feature type="binding site" evidence="5">
    <location>
        <position position="220"/>
    </location>
    <ligand>
        <name>isopentenyl diphosphate</name>
        <dbReference type="ChEBI" id="CHEBI:128769"/>
    </ligand>
</feature>
<feature type="binding site" evidence="5">
    <location>
        <position position="127"/>
    </location>
    <ligand>
        <name>(2E)-4-hydroxy-3-methylbut-2-enyl diphosphate</name>
        <dbReference type="ChEBI" id="CHEBI:128753"/>
    </ligand>
</feature>
<feature type="binding site" evidence="5">
    <location>
        <position position="99"/>
    </location>
    <ligand>
        <name>[4Fe-4S] cluster</name>
        <dbReference type="ChEBI" id="CHEBI:49883"/>
    </ligand>
</feature>
<dbReference type="NCBIfam" id="NF009024">
    <property type="entry name" value="PRK12360.1"/>
    <property type="match status" value="1"/>
</dbReference>
<feature type="binding site" evidence="5">
    <location>
        <position position="263"/>
    </location>
    <ligand>
        <name>(2E)-4-hydroxy-3-methylbut-2-enyl diphosphate</name>
        <dbReference type="ChEBI" id="CHEBI:128753"/>
    </ligand>
</feature>
<feature type="binding site" evidence="5">
    <location>
        <position position="13"/>
    </location>
    <ligand>
        <name>[4Fe-4S] cluster</name>
        <dbReference type="ChEBI" id="CHEBI:49883"/>
    </ligand>
</feature>
<proteinExistence type="inferred from homology"/>
<feature type="binding site" evidence="5">
    <location>
        <position position="219"/>
    </location>
    <ligand>
        <name>isopentenyl diphosphate</name>
        <dbReference type="ChEBI" id="CHEBI:128769"/>
    </ligand>
</feature>
<feature type="binding site" evidence="5">
    <location>
        <position position="77"/>
    </location>
    <ligand>
        <name>(2E)-4-hydroxy-3-methylbut-2-enyl diphosphate</name>
        <dbReference type="ChEBI" id="CHEBI:128753"/>
    </ligand>
</feature>
<feature type="binding site" evidence="5">
    <location>
        <position position="263"/>
    </location>
    <ligand>
        <name>isopentenyl diphosphate</name>
        <dbReference type="ChEBI" id="CHEBI:128769"/>
    </ligand>
</feature>
<comment type="pathway">
    <text evidence="5">Isoprenoid biosynthesis; dimethylallyl diphosphate biosynthesis; dimethylallyl diphosphate from (2E)-4-hydroxy-3-methylbutenyl diphosphate: step 1/1.</text>
</comment>
<feature type="binding site" evidence="5">
    <location>
        <position position="221"/>
    </location>
    <ligand>
        <name>isopentenyl diphosphate</name>
        <dbReference type="ChEBI" id="CHEBI:128769"/>
    </ligand>
</feature>
<evidence type="ECO:0000256" key="4">
    <source>
        <dbReference type="ARBA" id="ARBA00023014"/>
    </source>
</evidence>
<comment type="caution">
    <text evidence="7">The sequence shown here is derived from an EMBL/GenBank/DDBJ whole genome shotgun (WGS) entry which is preliminary data.</text>
</comment>
<evidence type="ECO:0000256" key="1">
    <source>
        <dbReference type="ARBA" id="ARBA00022485"/>
    </source>
</evidence>
<feature type="binding site" evidence="5">
    <location>
        <position position="127"/>
    </location>
    <ligand>
        <name>isopentenyl diphosphate</name>
        <dbReference type="ChEBI" id="CHEBI:128769"/>
    </ligand>
</feature>
<feature type="binding site" evidence="5">
    <location>
        <position position="77"/>
    </location>
    <ligand>
        <name>isopentenyl diphosphate</name>
        <dbReference type="ChEBI" id="CHEBI:128769"/>
    </ligand>
</feature>
<dbReference type="NCBIfam" id="NF005208">
    <property type="entry name" value="PRK06676.1"/>
    <property type="match status" value="1"/>
</dbReference>
<dbReference type="CDD" id="cd04465">
    <property type="entry name" value="S1_RPS1_repeat_ec2_hs2"/>
    <property type="match status" value="1"/>
</dbReference>
<evidence type="ECO:0000313" key="7">
    <source>
        <dbReference type="EMBL" id="MCY6372549.1"/>
    </source>
</evidence>
<keyword evidence="8" id="KW-1185">Reference proteome</keyword>
<dbReference type="CDD" id="cd05687">
    <property type="entry name" value="S1_RPS1_repeat_ec1_hs1"/>
    <property type="match status" value="1"/>
</dbReference>
<dbReference type="SMART" id="SM00316">
    <property type="entry name" value="S1"/>
    <property type="match status" value="4"/>
</dbReference>
<sequence>MKNVVLADKAGFCFGVKRAVDKALSFKEKYNKRIYTLGPLIHNKDVVEYLKSKEIYPIELDKVNQLEEGDVVIIRSHGTSSKVIQMLQNKNLIIADATCPHVSKIHEKVKKYYELGYDIIIVGDLNHPEVIGINGWCSDSALITKDGSNIENINNKVCVVSQTTEKQENWQKVINIITSKTREFIAINTICNATQIRQKSASELSKKVDSMIVLGGYHSSNTTKLFEICKQNCNNTIHVENAGQIPAKIIKNSENIGVTAGASTPDWIIKEAIAKMSENKEYEFNEQLAYMDQNDVQIAVGDKVKGEIISLNEKEAFVNIGYKKDGILPLKEVSKDENIVLTDIFNVGNEVETKIISLRNDDGYVVLSKIEIEREEAYAELKDAFNNKTTLKIVINETVKGGVIGRYKGVRVFIPASHIELFHINDLSSYIGKTLDITIIEYKVQRKGTKIVASRRQLLTNEKKERECKAWQSLEKGQTIDGEVKRLTNFGAFVDINGIDGLLHVSEISWGRIAKPEDVLTVGSKVKVYILDLDKENKKLSLSMKKLIANPWNNAEEKYPIGNIVLGKVVRFADFGAFIEIEPGVDGLVHISEISHKRINKPSDVLNIGDEVKAKILNVSNGEKKISLSIKEVE</sequence>
<accession>A0ABT4CU17</accession>
<dbReference type="HAMAP" id="MF_00191">
    <property type="entry name" value="IspH"/>
    <property type="match status" value="1"/>
</dbReference>
<dbReference type="RefSeq" id="WP_268051555.1">
    <property type="nucleotide sequence ID" value="NZ_JAPQES010000007.1"/>
</dbReference>
<feature type="binding site" evidence="5">
    <location>
        <position position="219"/>
    </location>
    <ligand>
        <name>(2E)-4-hydroxy-3-methylbut-2-enyl diphosphate</name>
        <dbReference type="ChEBI" id="CHEBI:128753"/>
    </ligand>
</feature>
<evidence type="ECO:0000313" key="8">
    <source>
        <dbReference type="Proteomes" id="UP001079657"/>
    </source>
</evidence>
<reference evidence="7" key="1">
    <citation type="submission" date="2022-12" db="EMBL/GenBank/DDBJ databases">
        <authorList>
            <person name="Wang J."/>
        </authorList>
    </citation>
    <scope>NUCLEOTIDE SEQUENCE</scope>
    <source>
        <strain evidence="7">HY-42-06</strain>
    </source>
</reference>
<dbReference type="InterPro" id="IPR003451">
    <property type="entry name" value="LytB/IspH"/>
</dbReference>
<dbReference type="PRINTS" id="PR00681">
    <property type="entry name" value="RIBOSOMALS1"/>
</dbReference>
<evidence type="ECO:0000259" key="6">
    <source>
        <dbReference type="PROSITE" id="PS50126"/>
    </source>
</evidence>
<dbReference type="GO" id="GO:0005840">
    <property type="term" value="C:ribosome"/>
    <property type="evidence" value="ECO:0007669"/>
    <property type="project" value="UniProtKB-KW"/>
</dbReference>
<dbReference type="Gene3D" id="3.40.1010.20">
    <property type="entry name" value="4-hydroxy-3-methylbut-2-enyl diphosphate reductase, catalytic domain"/>
    <property type="match status" value="2"/>
</dbReference>
<evidence type="ECO:0000256" key="2">
    <source>
        <dbReference type="ARBA" id="ARBA00022723"/>
    </source>
</evidence>
<feature type="binding site" evidence="5">
    <location>
        <position position="221"/>
    </location>
    <ligand>
        <name>(2E)-4-hydroxy-3-methylbut-2-enyl diphosphate</name>
        <dbReference type="ChEBI" id="CHEBI:128753"/>
    </ligand>
</feature>
<comment type="similarity">
    <text evidence="5">Belongs to the IspH family.</text>
</comment>
<feature type="binding site" evidence="5">
    <location>
        <position position="219"/>
    </location>
    <ligand>
        <name>dimethylallyl diphosphate</name>
        <dbReference type="ChEBI" id="CHEBI:57623"/>
    </ligand>
</feature>
<name>A0ABT4CU17_9CLOT</name>
<dbReference type="InterPro" id="IPR003029">
    <property type="entry name" value="S1_domain"/>
</dbReference>
<feature type="binding site" evidence="5">
    <location>
        <position position="263"/>
    </location>
    <ligand>
        <name>dimethylallyl diphosphate</name>
        <dbReference type="ChEBI" id="CHEBI:57623"/>
    </ligand>
</feature>
<dbReference type="InterPro" id="IPR012340">
    <property type="entry name" value="NA-bd_OB-fold"/>
</dbReference>
<dbReference type="Pfam" id="PF00575">
    <property type="entry name" value="S1"/>
    <property type="match status" value="3"/>
</dbReference>
<keyword evidence="3 5" id="KW-0408">Iron</keyword>
<feature type="domain" description="S1 motif" evidence="6">
    <location>
        <begin position="301"/>
        <end position="370"/>
    </location>
</feature>
<dbReference type="Gene3D" id="3.40.50.11270">
    <property type="match status" value="1"/>
</dbReference>
<dbReference type="GO" id="GO:0051745">
    <property type="term" value="F:4-hydroxy-3-methylbut-2-enyl diphosphate reductase activity"/>
    <property type="evidence" value="ECO:0007669"/>
    <property type="project" value="UniProtKB-EC"/>
</dbReference>
<comment type="catalytic activity">
    <reaction evidence="5">
        <text>isopentenyl diphosphate + 2 oxidized [2Fe-2S]-[ferredoxin] + H2O = (2E)-4-hydroxy-3-methylbut-2-enyl diphosphate + 2 reduced [2Fe-2S]-[ferredoxin] + 2 H(+)</text>
        <dbReference type="Rhea" id="RHEA:24488"/>
        <dbReference type="Rhea" id="RHEA-COMP:10000"/>
        <dbReference type="Rhea" id="RHEA-COMP:10001"/>
        <dbReference type="ChEBI" id="CHEBI:15377"/>
        <dbReference type="ChEBI" id="CHEBI:15378"/>
        <dbReference type="ChEBI" id="CHEBI:33737"/>
        <dbReference type="ChEBI" id="CHEBI:33738"/>
        <dbReference type="ChEBI" id="CHEBI:128753"/>
        <dbReference type="ChEBI" id="CHEBI:128769"/>
        <dbReference type="EC" id="1.17.7.4"/>
    </reaction>
</comment>
<feature type="binding site" evidence="5">
    <location>
        <position position="163"/>
    </location>
    <ligand>
        <name>(2E)-4-hydroxy-3-methylbut-2-enyl diphosphate</name>
        <dbReference type="ChEBI" id="CHEBI:128753"/>
    </ligand>
</feature>
<keyword evidence="5" id="KW-0414">Isoprene biosynthesis</keyword>
<comment type="function">
    <text evidence="5">Catalyzes the conversion of 1-hydroxy-2-methyl-2-(E)-butenyl 4-diphosphate (HMBPP) into a mixture of isopentenyl diphosphate (IPP) and dimethylallyl diphosphate (DMAPP). Acts in the terminal step of the DOXP/MEP pathway for isoprenoid precursor biosynthesis.</text>
</comment>
<keyword evidence="2 5" id="KW-0479">Metal-binding</keyword>
<dbReference type="PANTHER" id="PTHR30426:SF0">
    <property type="entry name" value="4-HYDROXY-3-METHYLBUT-2-ENYL DIPHOSPHATE REDUCTASE"/>
    <property type="match status" value="1"/>
</dbReference>
<dbReference type="Pfam" id="PF02401">
    <property type="entry name" value="LYTB"/>
    <property type="match status" value="1"/>
</dbReference>
<gene>
    <name evidence="5" type="primary">ispH</name>
    <name evidence="7" type="ORF">OXH55_18115</name>
</gene>
<feature type="binding site" evidence="5">
    <location>
        <position position="42"/>
    </location>
    <ligand>
        <name>dimethylallyl diphosphate</name>
        <dbReference type="ChEBI" id="CHEBI:57623"/>
    </ligand>
</feature>
<feature type="domain" description="S1 motif" evidence="6">
    <location>
        <begin position="477"/>
        <end position="545"/>
    </location>
</feature>
<feature type="binding site" evidence="5">
    <location>
        <position position="221"/>
    </location>
    <ligand>
        <name>dimethylallyl diphosphate</name>
        <dbReference type="ChEBI" id="CHEBI:57623"/>
    </ligand>
</feature>
<feature type="binding site" evidence="5">
    <location>
        <position position="220"/>
    </location>
    <ligand>
        <name>dimethylallyl diphosphate</name>
        <dbReference type="ChEBI" id="CHEBI:57623"/>
    </ligand>
</feature>
<feature type="binding site" evidence="5">
    <location>
        <position position="191"/>
    </location>
    <ligand>
        <name>[4Fe-4S] cluster</name>
        <dbReference type="ChEBI" id="CHEBI:49883"/>
    </ligand>
</feature>
<organism evidence="7 8">
    <name type="scientific">Clostridium ganghwense</name>
    <dbReference type="NCBI Taxonomy" id="312089"/>
    <lineage>
        <taxon>Bacteria</taxon>
        <taxon>Bacillati</taxon>
        <taxon>Bacillota</taxon>
        <taxon>Clostridia</taxon>
        <taxon>Eubacteriales</taxon>
        <taxon>Clostridiaceae</taxon>
        <taxon>Clostridium</taxon>
    </lineage>
</organism>
<dbReference type="CDD" id="cd13944">
    <property type="entry name" value="lytB_ispH"/>
    <property type="match status" value="1"/>
</dbReference>
<feature type="binding site" evidence="5">
    <location>
        <position position="220"/>
    </location>
    <ligand>
        <name>(2E)-4-hydroxy-3-methylbut-2-enyl diphosphate</name>
        <dbReference type="ChEBI" id="CHEBI:128753"/>
    </ligand>
</feature>
<feature type="binding site" evidence="5">
    <location>
        <position position="77"/>
    </location>
    <ligand>
        <name>dimethylallyl diphosphate</name>
        <dbReference type="ChEBI" id="CHEBI:57623"/>
    </ligand>
</feature>
<comment type="catalytic activity">
    <reaction evidence="5">
        <text>dimethylallyl diphosphate + 2 oxidized [2Fe-2S]-[ferredoxin] + H2O = (2E)-4-hydroxy-3-methylbut-2-enyl diphosphate + 2 reduced [2Fe-2S]-[ferredoxin] + 2 H(+)</text>
        <dbReference type="Rhea" id="RHEA:24825"/>
        <dbReference type="Rhea" id="RHEA-COMP:10000"/>
        <dbReference type="Rhea" id="RHEA-COMP:10001"/>
        <dbReference type="ChEBI" id="CHEBI:15377"/>
        <dbReference type="ChEBI" id="CHEBI:15378"/>
        <dbReference type="ChEBI" id="CHEBI:33737"/>
        <dbReference type="ChEBI" id="CHEBI:33738"/>
        <dbReference type="ChEBI" id="CHEBI:57623"/>
        <dbReference type="ChEBI" id="CHEBI:128753"/>
        <dbReference type="EC" id="1.17.7.4"/>
    </reaction>
</comment>
<keyword evidence="4 5" id="KW-0411">Iron-sulfur</keyword>
<dbReference type="PROSITE" id="PS50126">
    <property type="entry name" value="S1"/>
    <property type="match status" value="3"/>
</dbReference>
<dbReference type="NCBIfam" id="NF000907">
    <property type="entry name" value="PRK00087.1"/>
    <property type="match status" value="1"/>
</dbReference>
<dbReference type="Proteomes" id="UP001079657">
    <property type="component" value="Unassembled WGS sequence"/>
</dbReference>
<evidence type="ECO:0000256" key="3">
    <source>
        <dbReference type="ARBA" id="ARBA00023004"/>
    </source>
</evidence>
<dbReference type="CDD" id="cd05688">
    <property type="entry name" value="S1_RPS1_repeat_ec3"/>
    <property type="match status" value="1"/>
</dbReference>
<feature type="domain" description="S1 motif" evidence="6">
    <location>
        <begin position="562"/>
        <end position="631"/>
    </location>
</feature>
<dbReference type="SUPFAM" id="SSF50249">
    <property type="entry name" value="Nucleic acid-binding proteins"/>
    <property type="match status" value="3"/>
</dbReference>
<comment type="pathway">
    <text evidence="5">Isoprenoid biosynthesis; isopentenyl diphosphate biosynthesis via DXP pathway; isopentenyl diphosphate from 1-deoxy-D-xylulose 5-phosphate: step 6/6.</text>
</comment>
<keyword evidence="1 5" id="KW-0004">4Fe-4S</keyword>